<dbReference type="EMBL" id="JADWDJ010000007">
    <property type="protein sequence ID" value="KAG5278028.1"/>
    <property type="molecule type" value="Genomic_DNA"/>
</dbReference>
<feature type="coiled-coil region" evidence="1">
    <location>
        <begin position="59"/>
        <end position="93"/>
    </location>
</feature>
<evidence type="ECO:0000256" key="2">
    <source>
        <dbReference type="SAM" id="Phobius"/>
    </source>
</evidence>
<keyword evidence="2" id="KW-0472">Membrane</keyword>
<keyword evidence="4" id="KW-1185">Reference proteome</keyword>
<evidence type="ECO:0000313" key="4">
    <source>
        <dbReference type="Proteomes" id="UP000823561"/>
    </source>
</evidence>
<reference evidence="3" key="1">
    <citation type="submission" date="2020-10" db="EMBL/GenBank/DDBJ databases">
        <title>Chromosome-scale genome assembly of the Allis shad, Alosa alosa.</title>
        <authorList>
            <person name="Margot Z."/>
            <person name="Christophe K."/>
            <person name="Cabau C."/>
            <person name="Louis A."/>
            <person name="Berthelot C."/>
            <person name="Parey E."/>
            <person name="Roest Crollius H."/>
            <person name="Montfort J."/>
            <person name="Robinson-Rechavi M."/>
            <person name="Bucao C."/>
            <person name="Bouchez O."/>
            <person name="Gislard M."/>
            <person name="Lluch J."/>
            <person name="Milhes M."/>
            <person name="Lampietro C."/>
            <person name="Lopez Roques C."/>
            <person name="Donnadieu C."/>
            <person name="Braasch I."/>
            <person name="Desvignes T."/>
            <person name="Postlethwait J."/>
            <person name="Bobe J."/>
            <person name="Guiguen Y."/>
        </authorList>
    </citation>
    <scope>NUCLEOTIDE SEQUENCE</scope>
    <source>
        <strain evidence="3">M-15738</strain>
        <tissue evidence="3">Blood</tissue>
    </source>
</reference>
<accession>A0AAV6GS58</accession>
<keyword evidence="2" id="KW-1133">Transmembrane helix</keyword>
<proteinExistence type="predicted"/>
<name>A0AAV6GS58_9TELE</name>
<organism evidence="3 4">
    <name type="scientific">Alosa alosa</name>
    <name type="common">allis shad</name>
    <dbReference type="NCBI Taxonomy" id="278164"/>
    <lineage>
        <taxon>Eukaryota</taxon>
        <taxon>Metazoa</taxon>
        <taxon>Chordata</taxon>
        <taxon>Craniata</taxon>
        <taxon>Vertebrata</taxon>
        <taxon>Euteleostomi</taxon>
        <taxon>Actinopterygii</taxon>
        <taxon>Neopterygii</taxon>
        <taxon>Teleostei</taxon>
        <taxon>Clupei</taxon>
        <taxon>Clupeiformes</taxon>
        <taxon>Clupeoidei</taxon>
        <taxon>Clupeidae</taxon>
        <taxon>Alosa</taxon>
    </lineage>
</organism>
<protein>
    <submittedName>
        <fullName evidence="3">Uncharacterized protein</fullName>
    </submittedName>
</protein>
<evidence type="ECO:0000256" key="1">
    <source>
        <dbReference type="SAM" id="Coils"/>
    </source>
</evidence>
<dbReference type="AlphaFoldDB" id="A0AAV6GS58"/>
<dbReference type="Proteomes" id="UP000823561">
    <property type="component" value="Chromosome 7"/>
</dbReference>
<sequence length="105" mass="12001">MNDDTRYNRLEPKGVMQNLKKYLGSITKWKALFLVVFVSLFLILIIGWVKFTVCMRESAAMEKKALERENKLRQEAQKNLTEAIQNITAEAKKNITDSLLPPGGT</sequence>
<gene>
    <name evidence="3" type="ORF">AALO_G00094400</name>
</gene>
<feature type="transmembrane region" description="Helical" evidence="2">
    <location>
        <begin position="31"/>
        <end position="53"/>
    </location>
</feature>
<comment type="caution">
    <text evidence="3">The sequence shown here is derived from an EMBL/GenBank/DDBJ whole genome shotgun (WGS) entry which is preliminary data.</text>
</comment>
<evidence type="ECO:0000313" key="3">
    <source>
        <dbReference type="EMBL" id="KAG5278028.1"/>
    </source>
</evidence>
<keyword evidence="2" id="KW-0812">Transmembrane</keyword>
<keyword evidence="1" id="KW-0175">Coiled coil</keyword>